<evidence type="ECO:0000313" key="6">
    <source>
        <dbReference type="Proteomes" id="UP001345013"/>
    </source>
</evidence>
<dbReference type="PANTHER" id="PTHR43618:SF18">
    <property type="entry name" value="SHORT CHAIN DEHYDROGENASE_REDUCTASE FAMILY (AFU_ORTHOLOGUE AFUA_5G12480)"/>
    <property type="match status" value="1"/>
</dbReference>
<accession>A0ABR0JVQ6</accession>
<organism evidence="5 6">
    <name type="scientific">Lithohypha guttulata</name>
    <dbReference type="NCBI Taxonomy" id="1690604"/>
    <lineage>
        <taxon>Eukaryota</taxon>
        <taxon>Fungi</taxon>
        <taxon>Dikarya</taxon>
        <taxon>Ascomycota</taxon>
        <taxon>Pezizomycotina</taxon>
        <taxon>Eurotiomycetes</taxon>
        <taxon>Chaetothyriomycetidae</taxon>
        <taxon>Chaetothyriales</taxon>
        <taxon>Trichomeriaceae</taxon>
        <taxon>Lithohypha</taxon>
    </lineage>
</organism>
<dbReference type="PANTHER" id="PTHR43618">
    <property type="entry name" value="7-ALPHA-HYDROXYSTEROID DEHYDROGENASE"/>
    <property type="match status" value="1"/>
</dbReference>
<dbReference type="CDD" id="cd05233">
    <property type="entry name" value="SDR_c"/>
    <property type="match status" value="1"/>
</dbReference>
<keyword evidence="2" id="KW-0521">NADP</keyword>
<dbReference type="Pfam" id="PF00106">
    <property type="entry name" value="adh_short"/>
    <property type="match status" value="1"/>
</dbReference>
<keyword evidence="6" id="KW-1185">Reference proteome</keyword>
<comment type="similarity">
    <text evidence="1">Belongs to the short-chain dehydrogenases/reductases (SDR) family.</text>
</comment>
<dbReference type="PRINTS" id="PR00081">
    <property type="entry name" value="GDHRDH"/>
</dbReference>
<dbReference type="InterPro" id="IPR002347">
    <property type="entry name" value="SDR_fam"/>
</dbReference>
<reference evidence="5 6" key="1">
    <citation type="submission" date="2023-08" db="EMBL/GenBank/DDBJ databases">
        <title>Black Yeasts Isolated from many extreme environments.</title>
        <authorList>
            <person name="Coleine C."/>
            <person name="Stajich J.E."/>
            <person name="Selbmann L."/>
        </authorList>
    </citation>
    <scope>NUCLEOTIDE SEQUENCE [LARGE SCALE GENOMIC DNA]</scope>
    <source>
        <strain evidence="5 6">CCFEE 5885</strain>
    </source>
</reference>
<evidence type="ECO:0000256" key="1">
    <source>
        <dbReference type="ARBA" id="ARBA00006484"/>
    </source>
</evidence>
<evidence type="ECO:0000256" key="4">
    <source>
        <dbReference type="SAM" id="MobiDB-lite"/>
    </source>
</evidence>
<evidence type="ECO:0000256" key="3">
    <source>
        <dbReference type="ARBA" id="ARBA00023002"/>
    </source>
</evidence>
<dbReference type="InterPro" id="IPR036291">
    <property type="entry name" value="NAD(P)-bd_dom_sf"/>
</dbReference>
<proteinExistence type="inferred from homology"/>
<name>A0ABR0JVQ6_9EURO</name>
<dbReference type="InterPro" id="IPR052178">
    <property type="entry name" value="Sec_Metab_Biosynth_SDR"/>
</dbReference>
<evidence type="ECO:0000256" key="2">
    <source>
        <dbReference type="ARBA" id="ARBA00022857"/>
    </source>
</evidence>
<feature type="region of interest" description="Disordered" evidence="4">
    <location>
        <begin position="197"/>
        <end position="216"/>
    </location>
</feature>
<gene>
    <name evidence="5" type="ORF">LTR24_009873</name>
</gene>
<evidence type="ECO:0000313" key="5">
    <source>
        <dbReference type="EMBL" id="KAK5075800.1"/>
    </source>
</evidence>
<keyword evidence="3" id="KW-0560">Oxidoreductase</keyword>
<dbReference type="SUPFAM" id="SSF51735">
    <property type="entry name" value="NAD(P)-binding Rossmann-fold domains"/>
    <property type="match status" value="1"/>
</dbReference>
<dbReference type="Gene3D" id="3.40.50.720">
    <property type="entry name" value="NAD(P)-binding Rossmann-like Domain"/>
    <property type="match status" value="1"/>
</dbReference>
<sequence length="336" mass="35433">MAGENISYYSEVRTAAPLSSKLPPKNSLAMSTEDLSKLQAGNLFSVSGLNVVITGGGSGLGSFMARALAVNRAAKVFIIGRREEALNRTKSSLPEKYSKNIVTITADVTSKSSLASALDNVKNNGVNELDVLICNSGISGPKVDTNNISTIDELSQNMLAPAEQDVTSTYHVNLTGIHLTVATFLPLLDAANKARSAPSADKPFKPRPQIITTSSIGGVNRRPMGNISYGPSKAGVIHMTKQLATVLVPYDIRANTIAPGLYLSEMTQDSMQAQGKAETHNIEGTWGKDIIPATRSGDEEDMAGVVLWLCSRAGGYTNGCVVVTDGGRMGVVPGSY</sequence>
<dbReference type="EMBL" id="JAVRRG010000245">
    <property type="protein sequence ID" value="KAK5075800.1"/>
    <property type="molecule type" value="Genomic_DNA"/>
</dbReference>
<dbReference type="Proteomes" id="UP001345013">
    <property type="component" value="Unassembled WGS sequence"/>
</dbReference>
<comment type="caution">
    <text evidence="5">The sequence shown here is derived from an EMBL/GenBank/DDBJ whole genome shotgun (WGS) entry which is preliminary data.</text>
</comment>
<protein>
    <submittedName>
        <fullName evidence="5">Uncharacterized protein</fullName>
    </submittedName>
</protein>